<dbReference type="EMBL" id="JAUEDM010000007">
    <property type="protein sequence ID" value="KAK3313416.1"/>
    <property type="molecule type" value="Genomic_DNA"/>
</dbReference>
<proteinExistence type="predicted"/>
<evidence type="ECO:0000313" key="2">
    <source>
        <dbReference type="EMBL" id="KAK3313416.1"/>
    </source>
</evidence>
<comment type="caution">
    <text evidence="2">The sequence shown here is derived from an EMBL/GenBank/DDBJ whole genome shotgun (WGS) entry which is preliminary data.</text>
</comment>
<feature type="signal peptide" evidence="1">
    <location>
        <begin position="1"/>
        <end position="23"/>
    </location>
</feature>
<accession>A0AAE0HWT8</accession>
<evidence type="ECO:0000256" key="1">
    <source>
        <dbReference type="SAM" id="SignalP"/>
    </source>
</evidence>
<dbReference type="Proteomes" id="UP001283341">
    <property type="component" value="Unassembled WGS sequence"/>
</dbReference>
<evidence type="ECO:0008006" key="4">
    <source>
        <dbReference type="Google" id="ProtNLM"/>
    </source>
</evidence>
<reference evidence="2" key="1">
    <citation type="journal article" date="2023" name="Mol. Phylogenet. Evol.">
        <title>Genome-scale phylogeny and comparative genomics of the fungal order Sordariales.</title>
        <authorList>
            <person name="Hensen N."/>
            <person name="Bonometti L."/>
            <person name="Westerberg I."/>
            <person name="Brannstrom I.O."/>
            <person name="Guillou S."/>
            <person name="Cros-Aarteil S."/>
            <person name="Calhoun S."/>
            <person name="Haridas S."/>
            <person name="Kuo A."/>
            <person name="Mondo S."/>
            <person name="Pangilinan J."/>
            <person name="Riley R."/>
            <person name="LaButti K."/>
            <person name="Andreopoulos B."/>
            <person name="Lipzen A."/>
            <person name="Chen C."/>
            <person name="Yan M."/>
            <person name="Daum C."/>
            <person name="Ng V."/>
            <person name="Clum A."/>
            <person name="Steindorff A."/>
            <person name="Ohm R.A."/>
            <person name="Martin F."/>
            <person name="Silar P."/>
            <person name="Natvig D.O."/>
            <person name="Lalanne C."/>
            <person name="Gautier V."/>
            <person name="Ament-Velasquez S.L."/>
            <person name="Kruys A."/>
            <person name="Hutchinson M.I."/>
            <person name="Powell A.J."/>
            <person name="Barry K."/>
            <person name="Miller A.N."/>
            <person name="Grigoriev I.V."/>
            <person name="Debuchy R."/>
            <person name="Gladieux P."/>
            <person name="Hiltunen Thoren M."/>
            <person name="Johannesson H."/>
        </authorList>
    </citation>
    <scope>NUCLEOTIDE SEQUENCE</scope>
    <source>
        <strain evidence="2">CBS 118394</strain>
    </source>
</reference>
<feature type="chain" id="PRO_5042077684" description="Secreted protein" evidence="1">
    <location>
        <begin position="24"/>
        <end position="136"/>
    </location>
</feature>
<gene>
    <name evidence="2" type="ORF">B0H66DRAFT_566026</name>
</gene>
<evidence type="ECO:0000313" key="3">
    <source>
        <dbReference type="Proteomes" id="UP001283341"/>
    </source>
</evidence>
<reference evidence="2" key="2">
    <citation type="submission" date="2023-06" db="EMBL/GenBank/DDBJ databases">
        <authorList>
            <consortium name="Lawrence Berkeley National Laboratory"/>
            <person name="Haridas S."/>
            <person name="Hensen N."/>
            <person name="Bonometti L."/>
            <person name="Westerberg I."/>
            <person name="Brannstrom I.O."/>
            <person name="Guillou S."/>
            <person name="Cros-Aarteil S."/>
            <person name="Calhoun S."/>
            <person name="Kuo A."/>
            <person name="Mondo S."/>
            <person name="Pangilinan J."/>
            <person name="Riley R."/>
            <person name="Labutti K."/>
            <person name="Andreopoulos B."/>
            <person name="Lipzen A."/>
            <person name="Chen C."/>
            <person name="Yanf M."/>
            <person name="Daum C."/>
            <person name="Ng V."/>
            <person name="Clum A."/>
            <person name="Steindorff A."/>
            <person name="Ohm R."/>
            <person name="Martin F."/>
            <person name="Silar P."/>
            <person name="Natvig D."/>
            <person name="Lalanne C."/>
            <person name="Gautier V."/>
            <person name="Ament-Velasquez S.L."/>
            <person name="Kruys A."/>
            <person name="Hutchinson M.I."/>
            <person name="Powell A.J."/>
            <person name="Barry K."/>
            <person name="Miller A.N."/>
            <person name="Grigoriev I.V."/>
            <person name="Debuchy R."/>
            <person name="Gladieux P."/>
            <person name="Thoren M.H."/>
            <person name="Johannesson H."/>
        </authorList>
    </citation>
    <scope>NUCLEOTIDE SEQUENCE</scope>
    <source>
        <strain evidence="2">CBS 118394</strain>
    </source>
</reference>
<name>A0AAE0HWT8_9PEZI</name>
<sequence length="136" mass="14979">MIELLVRVGAFVVVLLVDPVVLPEELTAVPDDVSLPLSTNVELGEGVVVRLVSCLLAGSTTPATAAPRLKSIRHRQRRAPARDWRKAFIVKTTWGSSQPPAAWCAWSYTFEDRERLDELAHYPGRGMGPLARHKGI</sequence>
<protein>
    <recommendedName>
        <fullName evidence="4">Secreted protein</fullName>
    </recommendedName>
</protein>
<dbReference type="AlphaFoldDB" id="A0AAE0HWT8"/>
<keyword evidence="1" id="KW-0732">Signal</keyword>
<keyword evidence="3" id="KW-1185">Reference proteome</keyword>
<organism evidence="2 3">
    <name type="scientific">Apodospora peruviana</name>
    <dbReference type="NCBI Taxonomy" id="516989"/>
    <lineage>
        <taxon>Eukaryota</taxon>
        <taxon>Fungi</taxon>
        <taxon>Dikarya</taxon>
        <taxon>Ascomycota</taxon>
        <taxon>Pezizomycotina</taxon>
        <taxon>Sordariomycetes</taxon>
        <taxon>Sordariomycetidae</taxon>
        <taxon>Sordariales</taxon>
        <taxon>Lasiosphaeriaceae</taxon>
        <taxon>Apodospora</taxon>
    </lineage>
</organism>